<dbReference type="EMBL" id="CP002547">
    <property type="protein sequence ID" value="ADY56785.1"/>
    <property type="molecule type" value="Genomic_DNA"/>
</dbReference>
<dbReference type="InterPro" id="IPR017896">
    <property type="entry name" value="4Fe4S_Fe-S-bd"/>
</dbReference>
<dbReference type="Gene3D" id="3.40.50.300">
    <property type="entry name" value="P-loop containing nucleotide triphosphate hydrolases"/>
    <property type="match status" value="1"/>
</dbReference>
<dbReference type="PANTHER" id="PTHR43063">
    <property type="entry name" value="4FE-4S CLUSTER CONTAINING PARA FAMILY ATPASE PROTEIN"/>
    <property type="match status" value="1"/>
</dbReference>
<proteinExistence type="predicted"/>
<reference evidence="3" key="2">
    <citation type="submission" date="2011-02" db="EMBL/GenBank/DDBJ databases">
        <title>The complete genome of Syntrophobotulus glycolicus DSM 8271.</title>
        <authorList>
            <person name="Lucas S."/>
            <person name="Copeland A."/>
            <person name="Lapidus A."/>
            <person name="Bruce D."/>
            <person name="Goodwin L."/>
            <person name="Pitluck S."/>
            <person name="Kyrpides N."/>
            <person name="Mavromatis K."/>
            <person name="Pagani I."/>
            <person name="Ivanova N."/>
            <person name="Mikhailova N."/>
            <person name="Chertkov O."/>
            <person name="Held B."/>
            <person name="Detter J.C."/>
            <person name="Tapia R."/>
            <person name="Han C."/>
            <person name="Land M."/>
            <person name="Hauser L."/>
            <person name="Markowitz V."/>
            <person name="Cheng J.-F."/>
            <person name="Hugenholtz P."/>
            <person name="Woyke T."/>
            <person name="Wu D."/>
            <person name="Spring S."/>
            <person name="Schroeder M."/>
            <person name="Brambilla E."/>
            <person name="Klenk H.-P."/>
            <person name="Eisen J.A."/>
        </authorList>
    </citation>
    <scope>NUCLEOTIDE SEQUENCE [LARGE SCALE GENOMIC DNA]</scope>
    <source>
        <strain evidence="3">DSM 8271 / FlGlyR</strain>
    </source>
</reference>
<dbReference type="Pfam" id="PF00037">
    <property type="entry name" value="Fer4"/>
    <property type="match status" value="1"/>
</dbReference>
<reference evidence="2 3" key="1">
    <citation type="journal article" date="2011" name="Stand. Genomic Sci.">
        <title>Complete genome sequence of Syntrophobotulus glycolicus type strain (FlGlyR).</title>
        <authorList>
            <person name="Han C."/>
            <person name="Mwirichia R."/>
            <person name="Chertkov O."/>
            <person name="Held B."/>
            <person name="Lapidus A."/>
            <person name="Nolan M."/>
            <person name="Lucas S."/>
            <person name="Hammon N."/>
            <person name="Deshpande S."/>
            <person name="Cheng J.F."/>
            <person name="Tapia R."/>
            <person name="Goodwin L."/>
            <person name="Pitluck S."/>
            <person name="Huntemann M."/>
            <person name="Liolios K."/>
            <person name="Ivanova N."/>
            <person name="Pagani I."/>
            <person name="Mavromatis K."/>
            <person name="Ovchinikova G."/>
            <person name="Pati A."/>
            <person name="Chen A."/>
            <person name="Palaniappan K."/>
            <person name="Land M."/>
            <person name="Hauser L."/>
            <person name="Brambilla E.M."/>
            <person name="Rohde M."/>
            <person name="Spring S."/>
            <person name="Sikorski J."/>
            <person name="Goker M."/>
            <person name="Woyke T."/>
            <person name="Bristow J."/>
            <person name="Eisen J.A."/>
            <person name="Markowitz V."/>
            <person name="Hugenholtz P."/>
            <person name="Kyrpides N.C."/>
            <person name="Klenk H.P."/>
            <person name="Detter J.C."/>
        </authorList>
    </citation>
    <scope>NUCLEOTIDE SEQUENCE [LARGE SCALE GENOMIC DNA]</scope>
    <source>
        <strain evidence="3">DSM 8271 / FlGlyR</strain>
    </source>
</reference>
<dbReference type="Gene3D" id="3.30.70.20">
    <property type="match status" value="1"/>
</dbReference>
<dbReference type="STRING" id="645991.Sgly_2501"/>
<name>F0SW01_SYNGF</name>
<evidence type="ECO:0000259" key="1">
    <source>
        <dbReference type="PROSITE" id="PS51379"/>
    </source>
</evidence>
<dbReference type="InterPro" id="IPR002586">
    <property type="entry name" value="CobQ/CobB/MinD/ParA_Nub-bd_dom"/>
</dbReference>
<sequence>MKIAVLSGKGGAGKTLVSVNFASVAKSSIYVDCDVEEPNGHLFFKPEKLKEENVPVKLPEINHNLCNGCRTCVDFCKFNALAYIKNKVIVFNEICHSCNGCVLLCLNKAITEKDQSIGLIQSGLSENVQVLTGILNTGEPSGVPIVRRLLQTISQDNELTLIDCPPGSACIVMESIKDADYCILVAEPTLFGAHNLSMVHDLVKLFNKPHGAILNKYLDEANPAEDFCLKNEINILGKIPFDTELGTLNSNGLIVIREKEKYRELFSNLLSAVTKEVGNETVINT</sequence>
<accession>F0SW01</accession>
<gene>
    <name evidence="2" type="ordered locus">Sgly_2501</name>
</gene>
<keyword evidence="3" id="KW-1185">Reference proteome</keyword>
<evidence type="ECO:0000313" key="2">
    <source>
        <dbReference type="EMBL" id="ADY56785.1"/>
    </source>
</evidence>
<evidence type="ECO:0000313" key="3">
    <source>
        <dbReference type="Proteomes" id="UP000007488"/>
    </source>
</evidence>
<dbReference type="KEGG" id="sgy:Sgly_2501"/>
<dbReference type="Pfam" id="PF01656">
    <property type="entry name" value="CbiA"/>
    <property type="match status" value="1"/>
</dbReference>
<dbReference type="Proteomes" id="UP000007488">
    <property type="component" value="Chromosome"/>
</dbReference>
<protein>
    <submittedName>
        <fullName evidence="2">Cobyrinic acid a,c-diamide synthase</fullName>
    </submittedName>
</protein>
<dbReference type="SUPFAM" id="SSF54862">
    <property type="entry name" value="4Fe-4S ferredoxins"/>
    <property type="match status" value="1"/>
</dbReference>
<dbReference type="PROSITE" id="PS51379">
    <property type="entry name" value="4FE4S_FER_2"/>
    <property type="match status" value="1"/>
</dbReference>
<dbReference type="OrthoDB" id="9778602at2"/>
<dbReference type="RefSeq" id="WP_013625650.1">
    <property type="nucleotide sequence ID" value="NC_015172.1"/>
</dbReference>
<dbReference type="AlphaFoldDB" id="F0SW01"/>
<dbReference type="SUPFAM" id="SSF52540">
    <property type="entry name" value="P-loop containing nucleoside triphosphate hydrolases"/>
    <property type="match status" value="1"/>
</dbReference>
<dbReference type="InterPro" id="IPR027417">
    <property type="entry name" value="P-loop_NTPase"/>
</dbReference>
<dbReference type="HOGENOM" id="CLU_067767_0_0_9"/>
<dbReference type="eggNOG" id="COG1149">
    <property type="taxonomic scope" value="Bacteria"/>
</dbReference>
<organism evidence="2 3">
    <name type="scientific">Syntrophobotulus glycolicus (strain DSM 8271 / FlGlyR)</name>
    <dbReference type="NCBI Taxonomy" id="645991"/>
    <lineage>
        <taxon>Bacteria</taxon>
        <taxon>Bacillati</taxon>
        <taxon>Bacillota</taxon>
        <taxon>Clostridia</taxon>
        <taxon>Eubacteriales</taxon>
        <taxon>Desulfitobacteriaceae</taxon>
        <taxon>Syntrophobotulus</taxon>
    </lineage>
</organism>
<feature type="domain" description="4Fe-4S ferredoxin-type" evidence="1">
    <location>
        <begin position="57"/>
        <end position="86"/>
    </location>
</feature>
<dbReference type="PANTHER" id="PTHR43063:SF1">
    <property type="entry name" value="4FE-4S CLUSTER CONTAINING PARA FAMILY ATPASE PROTEIN"/>
    <property type="match status" value="1"/>
</dbReference>